<feature type="compositionally biased region" description="Pro residues" evidence="1">
    <location>
        <begin position="244"/>
        <end position="260"/>
    </location>
</feature>
<dbReference type="AlphaFoldDB" id="A0A2H3JQ87"/>
<feature type="compositionally biased region" description="Basic and acidic residues" evidence="1">
    <location>
        <begin position="396"/>
        <end position="408"/>
    </location>
</feature>
<dbReference type="EMBL" id="KB468146">
    <property type="protein sequence ID" value="PCH43675.1"/>
    <property type="molecule type" value="Genomic_DNA"/>
</dbReference>
<proteinExistence type="predicted"/>
<feature type="compositionally biased region" description="Low complexity" evidence="1">
    <location>
        <begin position="220"/>
        <end position="229"/>
    </location>
</feature>
<protein>
    <submittedName>
        <fullName evidence="2">Uncharacterized protein</fullName>
    </submittedName>
</protein>
<feature type="compositionally biased region" description="Acidic residues" evidence="1">
    <location>
        <begin position="480"/>
        <end position="490"/>
    </location>
</feature>
<gene>
    <name evidence="2" type="ORF">WOLCODRAFT_138515</name>
</gene>
<dbReference type="Proteomes" id="UP000218811">
    <property type="component" value="Unassembled WGS sequence"/>
</dbReference>
<feature type="region of interest" description="Disordered" evidence="1">
    <location>
        <begin position="220"/>
        <end position="262"/>
    </location>
</feature>
<dbReference type="OrthoDB" id="5599613at2759"/>
<feature type="region of interest" description="Disordered" evidence="1">
    <location>
        <begin position="288"/>
        <end position="490"/>
    </location>
</feature>
<dbReference type="OMA" id="ERSHISI"/>
<organism evidence="2 3">
    <name type="scientific">Wolfiporia cocos (strain MD-104)</name>
    <name type="common">Brown rot fungus</name>
    <dbReference type="NCBI Taxonomy" id="742152"/>
    <lineage>
        <taxon>Eukaryota</taxon>
        <taxon>Fungi</taxon>
        <taxon>Dikarya</taxon>
        <taxon>Basidiomycota</taxon>
        <taxon>Agaricomycotina</taxon>
        <taxon>Agaricomycetes</taxon>
        <taxon>Polyporales</taxon>
        <taxon>Phaeolaceae</taxon>
        <taxon>Wolfiporia</taxon>
    </lineage>
</organism>
<feature type="compositionally biased region" description="Polar residues" evidence="1">
    <location>
        <begin position="59"/>
        <end position="73"/>
    </location>
</feature>
<feature type="compositionally biased region" description="Basic and acidic residues" evidence="1">
    <location>
        <begin position="361"/>
        <end position="370"/>
    </location>
</feature>
<evidence type="ECO:0000313" key="2">
    <source>
        <dbReference type="EMBL" id="PCH43675.1"/>
    </source>
</evidence>
<keyword evidence="3" id="KW-1185">Reference proteome</keyword>
<evidence type="ECO:0000256" key="1">
    <source>
        <dbReference type="SAM" id="MobiDB-lite"/>
    </source>
</evidence>
<feature type="compositionally biased region" description="Polar residues" evidence="1">
    <location>
        <begin position="101"/>
        <end position="118"/>
    </location>
</feature>
<feature type="region of interest" description="Disordered" evidence="1">
    <location>
        <begin position="1"/>
        <end position="135"/>
    </location>
</feature>
<feature type="compositionally biased region" description="Polar residues" evidence="1">
    <location>
        <begin position="330"/>
        <end position="342"/>
    </location>
</feature>
<sequence length="960" mass="103873">MSVPRRPQVCSSVKPPSPLKRALQPDSDSEGEVSHEPYHMPRQVPVSSKISPCGGKSVSPASPSKSRKYSTPSPAQPHSGRNPAPPKRARPSPSNVPVQLAWSSGNDADSELVPSSQSEEQELCLPKTITKNAEDVRESVDKWRREASIAPASPKAEMCLPSDDDLPSAINIDIPMDVDTKETSASTPRTPHSETEVSMQLWGHSSVSTLSSALQPAVVSPAESSVVRSTSPYKPVLSADPFRPITPPPTSDPAPLPPTPVALDTKSKTAQIIADIKAKALAAACLSSPEPVEFKEPETSSSEESDDDLFAQLKMDKGKGKAVVRPLSVKLTSPESSSSGQENGPRRSKRGGARYNLRHQSPLERKDVKPRFTALLSTQVHLKQKAARKSNPLEALLKEKRLADKRGNGTDALRAAEAAVASPRKRSAKELRGSDISSEDEEHSEEDPAWADEDAASEIVRQGTGSSRARFQLPSAHSLDEDDNGSEASDDEAIEGMDYEQHLGEGAKQVAPILERDIRDRKGQAKGKQKARALGVYFWNVGSPFVGMEEQNGLAKILPPLPMDEAEAAKHPLLLLLWDAVQHNDVLQTASLLQSHALMILQLEQITKLVPWIFGLACSPSLGPLNECAYTSLLYLSSRCSAELAETGFSFSVLLDALIQLGASPAIVESVGWVKYGQQPTIVAESQRAEILYCLVSIIASFARTGAVPVKDISDIMLALLLVGMDPSTTLDLRRDITNAISCLGEALIDNNDDLEMESAICSKIAVYAKSLDPMNRAYLLSFITGGCPQTRRLARMIARNLLLGSDPSTTQPYESLPSLFPIIELLSPTSGSEALFDILGNTDKDHYFDDLVHNVEILSRALMDIDAYAMQEKQTIKNEPTISGASGKNDEPVTPLGQIQTLLDGLHGKIVDTRAAHLDRSRAKAALQRLSFRVHYQRSSVLGSGSGHGKPANLHRYFT</sequence>
<feature type="compositionally biased region" description="Acidic residues" evidence="1">
    <location>
        <begin position="437"/>
        <end position="456"/>
    </location>
</feature>
<dbReference type="STRING" id="742152.A0A2H3JQ87"/>
<reference evidence="2 3" key="1">
    <citation type="journal article" date="2012" name="Science">
        <title>The Paleozoic origin of enzymatic lignin decomposition reconstructed from 31 fungal genomes.</title>
        <authorList>
            <person name="Floudas D."/>
            <person name="Binder M."/>
            <person name="Riley R."/>
            <person name="Barry K."/>
            <person name="Blanchette R.A."/>
            <person name="Henrissat B."/>
            <person name="Martinez A.T."/>
            <person name="Otillar R."/>
            <person name="Spatafora J.W."/>
            <person name="Yadav J.S."/>
            <person name="Aerts A."/>
            <person name="Benoit I."/>
            <person name="Boyd A."/>
            <person name="Carlson A."/>
            <person name="Copeland A."/>
            <person name="Coutinho P.M."/>
            <person name="de Vries R.P."/>
            <person name="Ferreira P."/>
            <person name="Findley K."/>
            <person name="Foster B."/>
            <person name="Gaskell J."/>
            <person name="Glotzer D."/>
            <person name="Gorecki P."/>
            <person name="Heitman J."/>
            <person name="Hesse C."/>
            <person name="Hori C."/>
            <person name="Igarashi K."/>
            <person name="Jurgens J.A."/>
            <person name="Kallen N."/>
            <person name="Kersten P."/>
            <person name="Kohler A."/>
            <person name="Kuees U."/>
            <person name="Kumar T.K.A."/>
            <person name="Kuo A."/>
            <person name="LaButti K."/>
            <person name="Larrondo L.F."/>
            <person name="Lindquist E."/>
            <person name="Ling A."/>
            <person name="Lombard V."/>
            <person name="Lucas S."/>
            <person name="Lundell T."/>
            <person name="Martin R."/>
            <person name="McLaughlin D.J."/>
            <person name="Morgenstern I."/>
            <person name="Morin E."/>
            <person name="Murat C."/>
            <person name="Nagy L.G."/>
            <person name="Nolan M."/>
            <person name="Ohm R.A."/>
            <person name="Patyshakuliyeva A."/>
            <person name="Rokas A."/>
            <person name="Ruiz-Duenas F.J."/>
            <person name="Sabat G."/>
            <person name="Salamov A."/>
            <person name="Samejima M."/>
            <person name="Schmutz J."/>
            <person name="Slot J.C."/>
            <person name="St John F."/>
            <person name="Stenlid J."/>
            <person name="Sun H."/>
            <person name="Sun S."/>
            <person name="Syed K."/>
            <person name="Tsang A."/>
            <person name="Wiebenga A."/>
            <person name="Young D."/>
            <person name="Pisabarro A."/>
            <person name="Eastwood D.C."/>
            <person name="Martin F."/>
            <person name="Cullen D."/>
            <person name="Grigoriev I.V."/>
            <person name="Hibbett D.S."/>
        </authorList>
    </citation>
    <scope>NUCLEOTIDE SEQUENCE [LARGE SCALE GENOMIC DNA]</scope>
    <source>
        <strain evidence="2 3">MD-104</strain>
    </source>
</reference>
<evidence type="ECO:0000313" key="3">
    <source>
        <dbReference type="Proteomes" id="UP000218811"/>
    </source>
</evidence>
<name>A0A2H3JQ87_WOLCO</name>
<accession>A0A2H3JQ87</accession>